<evidence type="ECO:0000256" key="1">
    <source>
        <dbReference type="ARBA" id="ARBA00006814"/>
    </source>
</evidence>
<organism evidence="5 6">
    <name type="scientific">Candidatus Wallbacteria bacterium GWC2_49_35</name>
    <dbReference type="NCBI Taxonomy" id="1817813"/>
    <lineage>
        <taxon>Bacteria</taxon>
        <taxon>Candidatus Walliibacteriota</taxon>
    </lineage>
</organism>
<dbReference type="GO" id="GO:0016485">
    <property type="term" value="P:protein processing"/>
    <property type="evidence" value="ECO:0007669"/>
    <property type="project" value="TreeGrafter"/>
</dbReference>
<sequence length="203" mass="22154">MNDKTNDKTAGGIFSRITEASAKSAKIVFMGIGNFNRRDDAIGAHIVSSVIEGRLGVEDYKNSMRFSTPSGDKEVLLIAAATTPENFVDEIIDFSPGVIFYIDCADFSDASIKPGDMRIFYEDSLADPKAPVSTHSMSINLLIEIFKRKIPAAKNTFIGIKPENIDYDYSPDYFKNISPKVIGAGDAVIEYINGEVLPALEAV</sequence>
<dbReference type="GO" id="GO:0004190">
    <property type="term" value="F:aspartic-type endopeptidase activity"/>
    <property type="evidence" value="ECO:0007669"/>
    <property type="project" value="UniProtKB-KW"/>
</dbReference>
<dbReference type="SUPFAM" id="SSF53163">
    <property type="entry name" value="HybD-like"/>
    <property type="match status" value="1"/>
</dbReference>
<comment type="caution">
    <text evidence="5">The sequence shown here is derived from an EMBL/GenBank/DDBJ whole genome shotgun (WGS) entry which is preliminary data.</text>
</comment>
<comment type="similarity">
    <text evidence="1">Belongs to the peptidase A31 family.</text>
</comment>
<proteinExistence type="inferred from homology"/>
<dbReference type="AlphaFoldDB" id="A0A1F7WL93"/>
<dbReference type="PANTHER" id="PTHR30302">
    <property type="entry name" value="HYDROGENASE 1 MATURATION PROTEASE"/>
    <property type="match status" value="1"/>
</dbReference>
<dbReference type="GO" id="GO:0008047">
    <property type="term" value="F:enzyme activator activity"/>
    <property type="evidence" value="ECO:0007669"/>
    <property type="project" value="InterPro"/>
</dbReference>
<evidence type="ECO:0000256" key="4">
    <source>
        <dbReference type="ARBA" id="ARBA00022801"/>
    </source>
</evidence>
<evidence type="ECO:0000313" key="6">
    <source>
        <dbReference type="Proteomes" id="UP000178735"/>
    </source>
</evidence>
<dbReference type="STRING" id="1817813.A2008_06570"/>
<dbReference type="EMBL" id="MGFH01000160">
    <property type="protein sequence ID" value="OGM03601.1"/>
    <property type="molecule type" value="Genomic_DNA"/>
</dbReference>
<dbReference type="Proteomes" id="UP000178735">
    <property type="component" value="Unassembled WGS sequence"/>
</dbReference>
<protein>
    <recommendedName>
        <fullName evidence="7">Hydrogenase maturation protease</fullName>
    </recommendedName>
</protein>
<dbReference type="InterPro" id="IPR023430">
    <property type="entry name" value="Pept_HybD-like_dom_sf"/>
</dbReference>
<reference evidence="5 6" key="1">
    <citation type="journal article" date="2016" name="Nat. Commun.">
        <title>Thousands of microbial genomes shed light on interconnected biogeochemical processes in an aquifer system.</title>
        <authorList>
            <person name="Anantharaman K."/>
            <person name="Brown C.T."/>
            <person name="Hug L.A."/>
            <person name="Sharon I."/>
            <person name="Castelle C.J."/>
            <person name="Probst A.J."/>
            <person name="Thomas B.C."/>
            <person name="Singh A."/>
            <person name="Wilkins M.J."/>
            <person name="Karaoz U."/>
            <person name="Brodie E.L."/>
            <person name="Williams K.H."/>
            <person name="Hubbard S.S."/>
            <person name="Banfield J.F."/>
        </authorList>
    </citation>
    <scope>NUCLEOTIDE SEQUENCE [LARGE SCALE GENOMIC DNA]</scope>
</reference>
<evidence type="ECO:0008006" key="7">
    <source>
        <dbReference type="Google" id="ProtNLM"/>
    </source>
</evidence>
<dbReference type="PANTHER" id="PTHR30302:SF1">
    <property type="entry name" value="HYDROGENASE 2 MATURATION PROTEASE"/>
    <property type="match status" value="1"/>
</dbReference>
<keyword evidence="3" id="KW-0064">Aspartyl protease</keyword>
<evidence type="ECO:0000313" key="5">
    <source>
        <dbReference type="EMBL" id="OGM03601.1"/>
    </source>
</evidence>
<dbReference type="InterPro" id="IPR000671">
    <property type="entry name" value="Peptidase_A31"/>
</dbReference>
<evidence type="ECO:0000256" key="2">
    <source>
        <dbReference type="ARBA" id="ARBA00022670"/>
    </source>
</evidence>
<keyword evidence="4" id="KW-0378">Hydrolase</keyword>
<dbReference type="NCBIfam" id="TIGR00072">
    <property type="entry name" value="hydrog_prot"/>
    <property type="match status" value="1"/>
</dbReference>
<gene>
    <name evidence="5" type="ORF">A2008_06570</name>
</gene>
<name>A0A1F7WL93_9BACT</name>
<dbReference type="Pfam" id="PF01750">
    <property type="entry name" value="HycI"/>
    <property type="match status" value="1"/>
</dbReference>
<keyword evidence="2" id="KW-0645">Protease</keyword>
<evidence type="ECO:0000256" key="3">
    <source>
        <dbReference type="ARBA" id="ARBA00022750"/>
    </source>
</evidence>
<dbReference type="Gene3D" id="3.40.50.1450">
    <property type="entry name" value="HybD-like"/>
    <property type="match status" value="1"/>
</dbReference>
<accession>A0A1F7WL93</accession>